<evidence type="ECO:0000313" key="3">
    <source>
        <dbReference type="Proteomes" id="UP000215914"/>
    </source>
</evidence>
<dbReference type="Gramene" id="mRNA:HanXRQr2_Chr11g0468681">
    <property type="protein sequence ID" value="mRNA:HanXRQr2_Chr11g0468681"/>
    <property type="gene ID" value="HanXRQr2_Chr11g0468681"/>
</dbReference>
<proteinExistence type="predicted"/>
<reference evidence="2" key="1">
    <citation type="journal article" date="2017" name="Nature">
        <title>The sunflower genome provides insights into oil metabolism, flowering and Asterid evolution.</title>
        <authorList>
            <person name="Badouin H."/>
            <person name="Gouzy J."/>
            <person name="Grassa C.J."/>
            <person name="Murat F."/>
            <person name="Staton S.E."/>
            <person name="Cottret L."/>
            <person name="Lelandais-Briere C."/>
            <person name="Owens G.L."/>
            <person name="Carrere S."/>
            <person name="Mayjonade B."/>
            <person name="Legrand L."/>
            <person name="Gill N."/>
            <person name="Kane N.C."/>
            <person name="Bowers J.E."/>
            <person name="Hubner S."/>
            <person name="Bellec A."/>
            <person name="Berard A."/>
            <person name="Berges H."/>
            <person name="Blanchet N."/>
            <person name="Boniface M.C."/>
            <person name="Brunel D."/>
            <person name="Catrice O."/>
            <person name="Chaidir N."/>
            <person name="Claudel C."/>
            <person name="Donnadieu C."/>
            <person name="Faraut T."/>
            <person name="Fievet G."/>
            <person name="Helmstetter N."/>
            <person name="King M."/>
            <person name="Knapp S.J."/>
            <person name="Lai Z."/>
            <person name="Le Paslier M.C."/>
            <person name="Lippi Y."/>
            <person name="Lorenzon L."/>
            <person name="Mandel J.R."/>
            <person name="Marage G."/>
            <person name="Marchand G."/>
            <person name="Marquand E."/>
            <person name="Bret-Mestries E."/>
            <person name="Morien E."/>
            <person name="Nambeesan S."/>
            <person name="Nguyen T."/>
            <person name="Pegot-Espagnet P."/>
            <person name="Pouilly N."/>
            <person name="Raftis F."/>
            <person name="Sallet E."/>
            <person name="Schiex T."/>
            <person name="Thomas J."/>
            <person name="Vandecasteele C."/>
            <person name="Vares D."/>
            <person name="Vear F."/>
            <person name="Vautrin S."/>
            <person name="Crespi M."/>
            <person name="Mangin B."/>
            <person name="Burke J.M."/>
            <person name="Salse J."/>
            <person name="Munos S."/>
            <person name="Vincourt P."/>
            <person name="Rieseberg L.H."/>
            <person name="Langlade N.B."/>
        </authorList>
    </citation>
    <scope>NUCLEOTIDE SEQUENCE</scope>
    <source>
        <tissue evidence="2">Leaves</tissue>
    </source>
</reference>
<evidence type="ECO:0000313" key="2">
    <source>
        <dbReference type="EMBL" id="KAF5780147.1"/>
    </source>
</evidence>
<dbReference type="PANTHER" id="PTHR43411:SF1">
    <property type="entry name" value="ADENYLOSUCCINATE LYASE"/>
    <property type="match status" value="1"/>
</dbReference>
<dbReference type="PRINTS" id="PR00149">
    <property type="entry name" value="FUMRATELYASE"/>
</dbReference>
<dbReference type="PANTHER" id="PTHR43411">
    <property type="entry name" value="ADENYLOSUCCINATE LYASE"/>
    <property type="match status" value="1"/>
</dbReference>
<dbReference type="PROSITE" id="PS00163">
    <property type="entry name" value="FUMARATE_LYASES"/>
    <property type="match status" value="1"/>
</dbReference>
<organism evidence="2 3">
    <name type="scientific">Helianthus annuus</name>
    <name type="common">Common sunflower</name>
    <dbReference type="NCBI Taxonomy" id="4232"/>
    <lineage>
        <taxon>Eukaryota</taxon>
        <taxon>Viridiplantae</taxon>
        <taxon>Streptophyta</taxon>
        <taxon>Embryophyta</taxon>
        <taxon>Tracheophyta</taxon>
        <taxon>Spermatophyta</taxon>
        <taxon>Magnoliopsida</taxon>
        <taxon>eudicotyledons</taxon>
        <taxon>Gunneridae</taxon>
        <taxon>Pentapetalae</taxon>
        <taxon>asterids</taxon>
        <taxon>campanulids</taxon>
        <taxon>Asterales</taxon>
        <taxon>Asteraceae</taxon>
        <taxon>Asteroideae</taxon>
        <taxon>Heliantheae alliance</taxon>
        <taxon>Heliantheae</taxon>
        <taxon>Helianthus</taxon>
    </lineage>
</organism>
<dbReference type="Pfam" id="PF00206">
    <property type="entry name" value="Lyase_1"/>
    <property type="match status" value="1"/>
</dbReference>
<dbReference type="InterPro" id="IPR020557">
    <property type="entry name" value="Fumarate_lyase_CS"/>
</dbReference>
<dbReference type="EMBL" id="MNCJ02000326">
    <property type="protein sequence ID" value="KAF5780147.1"/>
    <property type="molecule type" value="Genomic_DNA"/>
</dbReference>
<dbReference type="InterPro" id="IPR000362">
    <property type="entry name" value="Fumarate_lyase_fam"/>
</dbReference>
<dbReference type="AlphaFoldDB" id="A0A9K3HKT5"/>
<dbReference type="InterPro" id="IPR022761">
    <property type="entry name" value="Fumarate_lyase_N"/>
</dbReference>
<dbReference type="GO" id="GO:0006163">
    <property type="term" value="P:purine nucleotide metabolic process"/>
    <property type="evidence" value="ECO:0000318"/>
    <property type="project" value="GO_Central"/>
</dbReference>
<dbReference type="Proteomes" id="UP000215914">
    <property type="component" value="Unassembled WGS sequence"/>
</dbReference>
<comment type="caution">
    <text evidence="2">The sequence shown here is derived from an EMBL/GenBank/DDBJ whole genome shotgun (WGS) entry which is preliminary data.</text>
</comment>
<accession>A0A9K3HKT5</accession>
<dbReference type="EC" id="4.3.2.2" evidence="2"/>
<dbReference type="SUPFAM" id="SSF48557">
    <property type="entry name" value="L-aspartase-like"/>
    <property type="match status" value="1"/>
</dbReference>
<reference evidence="2" key="2">
    <citation type="submission" date="2020-06" db="EMBL/GenBank/DDBJ databases">
        <title>Helianthus annuus Genome sequencing and assembly Release 2.</title>
        <authorList>
            <person name="Gouzy J."/>
            <person name="Langlade N."/>
            <person name="Munos S."/>
        </authorList>
    </citation>
    <scope>NUCLEOTIDE SEQUENCE</scope>
    <source>
        <tissue evidence="2">Leaves</tissue>
    </source>
</reference>
<dbReference type="Gene3D" id="1.20.200.10">
    <property type="entry name" value="Fumarase/aspartase (Central domain)"/>
    <property type="match status" value="1"/>
</dbReference>
<keyword evidence="3" id="KW-1185">Reference proteome</keyword>
<protein>
    <submittedName>
        <fullName evidence="2">Adenylosuccinate lyase</fullName>
        <ecNumber evidence="2">4.3.2.2</ecNumber>
    </submittedName>
</protein>
<feature type="domain" description="Fumarate lyase N-terminal" evidence="1">
    <location>
        <begin position="1"/>
        <end position="173"/>
    </location>
</feature>
<evidence type="ECO:0000259" key="1">
    <source>
        <dbReference type="Pfam" id="PF00206"/>
    </source>
</evidence>
<name>A0A9K3HKT5_HELAN</name>
<dbReference type="GO" id="GO:0004018">
    <property type="term" value="F:N6-(1,2-dicarboxyethyl)AMP AMP-lyase (fumarate-forming) activity"/>
    <property type="evidence" value="ECO:0000318"/>
    <property type="project" value="GO_Central"/>
</dbReference>
<dbReference type="InterPro" id="IPR008948">
    <property type="entry name" value="L-Aspartase-like"/>
</dbReference>
<sequence>MLKEAINSVILPVMDDLINAIYSMAKANAHIPMLSRTHGQPASPTTLGKEMVIFAERLNRERRDIPQVEILGKFAGAVGNYNAHVAAYPDVNWPHVAYQFVNSLGLSFNPHVTQIECHNYMAKLFHSFIRFNNILLDFDKDICGYISVTKAGEIGSSTMPHKVNPTNFENNEGNLGIANAILDHLSMKLPISRWQVVEVVSRDCIIVADDSLPFGSPAAERRVNISSIRCPKLGNPRRDEKFALYAREARGNNG</sequence>
<gene>
    <name evidence="2" type="ORF">HanXRQr2_Chr11g0468681</name>
</gene>
<keyword evidence="2" id="KW-0456">Lyase</keyword>
<dbReference type="InterPro" id="IPR047136">
    <property type="entry name" value="PurB_bact"/>
</dbReference>